<protein>
    <submittedName>
        <fullName evidence="1">Carboxypeptidase-like regulatory domain-containing protein</fullName>
    </submittedName>
</protein>
<sequence length="327" mass="37459">MLHLSYRCILLVVLCFIPILSFAQKAYDGQVIDSATEDPIAGVTVKLLKEKITTETNRRGFFELYLEKQIPNDTLQFSSIGYNTFKLPVSQYQSQMFISLEASNTLLNEVRIANKKKLKDIVLGKFTYYDLKDFVSRGASHHTEFIVSRTALAKFFIAPKANTTLRTISLGRQDFPAAPTLALRNAYTNFLIHIMLQDTVTGAPGKILFTKEIALSDNSKLVDIDLDMDKIVIPKTNFFIAIEWENNPYNEIITVSNAQKVERTTKRGWQVTKDAAEYRVYYQPFLVGYDNEKTFKRSLLYIKVNNQWQVCKQYHMGDLALSATVHY</sequence>
<dbReference type="EMBL" id="JBHUPD010000001">
    <property type="protein sequence ID" value="MFD2871413.1"/>
    <property type="molecule type" value="Genomic_DNA"/>
</dbReference>
<comment type="caution">
    <text evidence="1">The sequence shown here is derived from an EMBL/GenBank/DDBJ whole genome shotgun (WGS) entry which is preliminary data.</text>
</comment>
<gene>
    <name evidence="1" type="ORF">ACFS5N_02960</name>
</gene>
<accession>A0ABW5Y844</accession>
<keyword evidence="2" id="KW-1185">Reference proteome</keyword>
<proteinExistence type="predicted"/>
<dbReference type="Gene3D" id="2.60.40.1120">
    <property type="entry name" value="Carboxypeptidase-like, regulatory domain"/>
    <property type="match status" value="1"/>
</dbReference>
<evidence type="ECO:0000313" key="2">
    <source>
        <dbReference type="Proteomes" id="UP001597557"/>
    </source>
</evidence>
<dbReference type="InterPro" id="IPR008969">
    <property type="entry name" value="CarboxyPept-like_regulatory"/>
</dbReference>
<dbReference type="SUPFAM" id="SSF49464">
    <property type="entry name" value="Carboxypeptidase regulatory domain-like"/>
    <property type="match status" value="1"/>
</dbReference>
<dbReference type="Pfam" id="PF13715">
    <property type="entry name" value="CarbopepD_reg_2"/>
    <property type="match status" value="1"/>
</dbReference>
<reference evidence="2" key="1">
    <citation type="journal article" date="2019" name="Int. J. Syst. Evol. Microbiol.">
        <title>The Global Catalogue of Microorganisms (GCM) 10K type strain sequencing project: providing services to taxonomists for standard genome sequencing and annotation.</title>
        <authorList>
            <consortium name="The Broad Institute Genomics Platform"/>
            <consortium name="The Broad Institute Genome Sequencing Center for Infectious Disease"/>
            <person name="Wu L."/>
            <person name="Ma J."/>
        </authorList>
    </citation>
    <scope>NUCLEOTIDE SEQUENCE [LARGE SCALE GENOMIC DNA]</scope>
    <source>
        <strain evidence="2">KCTC 22437</strain>
    </source>
</reference>
<evidence type="ECO:0000313" key="1">
    <source>
        <dbReference type="EMBL" id="MFD2871413.1"/>
    </source>
</evidence>
<name>A0ABW5Y844_9SPHI</name>
<dbReference type="Proteomes" id="UP001597557">
    <property type="component" value="Unassembled WGS sequence"/>
</dbReference>
<organism evidence="1 2">
    <name type="scientific">Mucilaginibacter ximonensis</name>
    <dbReference type="NCBI Taxonomy" id="538021"/>
    <lineage>
        <taxon>Bacteria</taxon>
        <taxon>Pseudomonadati</taxon>
        <taxon>Bacteroidota</taxon>
        <taxon>Sphingobacteriia</taxon>
        <taxon>Sphingobacteriales</taxon>
        <taxon>Sphingobacteriaceae</taxon>
        <taxon>Mucilaginibacter</taxon>
    </lineage>
</organism>
<dbReference type="RefSeq" id="WP_377182070.1">
    <property type="nucleotide sequence ID" value="NZ_JBHUPD010000001.1"/>
</dbReference>